<keyword evidence="1" id="KW-0677">Repeat</keyword>
<accession>A0A858RI46</accession>
<dbReference type="EMBL" id="CP051774">
    <property type="protein sequence ID" value="QJE96099.1"/>
    <property type="molecule type" value="Genomic_DNA"/>
</dbReference>
<dbReference type="KEGG" id="luo:HHL09_09985"/>
<dbReference type="PROSITE" id="PS50005">
    <property type="entry name" value="TPR"/>
    <property type="match status" value="1"/>
</dbReference>
<proteinExistence type="predicted"/>
<evidence type="ECO:0000313" key="6">
    <source>
        <dbReference type="Proteomes" id="UP000501812"/>
    </source>
</evidence>
<dbReference type="RefSeq" id="WP_169454495.1">
    <property type="nucleotide sequence ID" value="NZ_CP051774.1"/>
</dbReference>
<evidence type="ECO:0000259" key="4">
    <source>
        <dbReference type="Pfam" id="PF09976"/>
    </source>
</evidence>
<dbReference type="PANTHER" id="PTHR45641:SF19">
    <property type="entry name" value="NEPHROCYSTIN-3"/>
    <property type="match status" value="1"/>
</dbReference>
<evidence type="ECO:0000313" key="5">
    <source>
        <dbReference type="EMBL" id="QJE96099.1"/>
    </source>
</evidence>
<dbReference type="PRINTS" id="PR00381">
    <property type="entry name" value="KINESINLIGHT"/>
</dbReference>
<reference evidence="5 6" key="1">
    <citation type="submission" date="2020-04" db="EMBL/GenBank/DDBJ databases">
        <title>Luteolibacter sp. G-1-1-1 isolated from soil.</title>
        <authorList>
            <person name="Dahal R.H."/>
        </authorList>
    </citation>
    <scope>NUCLEOTIDE SEQUENCE [LARGE SCALE GENOMIC DNA]</scope>
    <source>
        <strain evidence="5 6">G-1-1-1</strain>
    </source>
</reference>
<dbReference type="Gene3D" id="1.25.40.10">
    <property type="entry name" value="Tetratricopeptide repeat domain"/>
    <property type="match status" value="2"/>
</dbReference>
<feature type="domain" description="Ancillary SecYEG translocon subunit/Cell division coordinator CpoB TPR" evidence="4">
    <location>
        <begin position="30"/>
        <end position="94"/>
    </location>
</feature>
<organism evidence="5 6">
    <name type="scientific">Luteolibacter luteus</name>
    <dbReference type="NCBI Taxonomy" id="2728835"/>
    <lineage>
        <taxon>Bacteria</taxon>
        <taxon>Pseudomonadati</taxon>
        <taxon>Verrucomicrobiota</taxon>
        <taxon>Verrucomicrobiia</taxon>
        <taxon>Verrucomicrobiales</taxon>
        <taxon>Verrucomicrobiaceae</taxon>
        <taxon>Luteolibacter</taxon>
    </lineage>
</organism>
<protein>
    <submittedName>
        <fullName evidence="5">Tetratricopeptide repeat protein</fullName>
    </submittedName>
</protein>
<dbReference type="AlphaFoldDB" id="A0A858RI46"/>
<dbReference type="SUPFAM" id="SSF48452">
    <property type="entry name" value="TPR-like"/>
    <property type="match status" value="2"/>
</dbReference>
<dbReference type="InterPro" id="IPR011990">
    <property type="entry name" value="TPR-like_helical_dom_sf"/>
</dbReference>
<gene>
    <name evidence="5" type="ORF">HHL09_09985</name>
</gene>
<dbReference type="InterPro" id="IPR019734">
    <property type="entry name" value="TPR_rpt"/>
</dbReference>
<sequence>MDSPTTTLIHILRSRVDELVAAGDLDEAVHAATAAVLKAQQTLSSDLESIDEFASSLEVRGDVYRLLGRFEEARDDYKQAIDQLDNRPDRLLQLGRLHAGYGSVHDQLGNTERAAELWSKAIHYFETNDPPADLDIAAMCNNLAVLKRNAGDTEGAEAEYLRALEILHRELGQDHEETAAVSNNIGALYQSAGLHEQAREMHMMALEARRKLFGDIHPDTAQSHNNLALALLSTGDSAWARRHFEKAISGFEALGIEYASDLEAVADNYCAVLRAEGDYAHADAISSRLHGAGASAVAG</sequence>
<keyword evidence="6" id="KW-1185">Reference proteome</keyword>
<dbReference type="PANTHER" id="PTHR45641">
    <property type="entry name" value="TETRATRICOPEPTIDE REPEAT PROTEIN (AFU_ORTHOLOGUE AFUA_6G03870)"/>
    <property type="match status" value="1"/>
</dbReference>
<evidence type="ECO:0000256" key="2">
    <source>
        <dbReference type="ARBA" id="ARBA00022803"/>
    </source>
</evidence>
<evidence type="ECO:0000256" key="1">
    <source>
        <dbReference type="ARBA" id="ARBA00022737"/>
    </source>
</evidence>
<dbReference type="Pfam" id="PF09976">
    <property type="entry name" value="TPR_21"/>
    <property type="match status" value="1"/>
</dbReference>
<feature type="repeat" description="TPR" evidence="3">
    <location>
        <begin position="54"/>
        <end position="87"/>
    </location>
</feature>
<dbReference type="Pfam" id="PF13374">
    <property type="entry name" value="TPR_10"/>
    <property type="match status" value="1"/>
</dbReference>
<dbReference type="SMART" id="SM00028">
    <property type="entry name" value="TPR"/>
    <property type="match status" value="5"/>
</dbReference>
<dbReference type="Proteomes" id="UP000501812">
    <property type="component" value="Chromosome"/>
</dbReference>
<evidence type="ECO:0000256" key="3">
    <source>
        <dbReference type="PROSITE-ProRule" id="PRU00339"/>
    </source>
</evidence>
<dbReference type="InterPro" id="IPR018704">
    <property type="entry name" value="SecYEG/CpoB_TPR"/>
</dbReference>
<keyword evidence="2 3" id="KW-0802">TPR repeat</keyword>
<name>A0A858RI46_9BACT</name>
<dbReference type="Pfam" id="PF13424">
    <property type="entry name" value="TPR_12"/>
    <property type="match status" value="1"/>
</dbReference>